<name>A0A1Y2C8X7_9FUNG</name>
<dbReference type="PANTHER" id="PTHR12483">
    <property type="entry name" value="SOLUTE CARRIER FAMILY 31 COPPER TRANSPORTERS"/>
    <property type="match status" value="1"/>
</dbReference>
<gene>
    <name evidence="5" type="ORF">BCR33DRAFT_738723</name>
</gene>
<dbReference type="Pfam" id="PF04145">
    <property type="entry name" value="Ctr"/>
    <property type="match status" value="1"/>
</dbReference>
<dbReference type="InterPro" id="IPR007274">
    <property type="entry name" value="Cop_transporter"/>
</dbReference>
<evidence type="ECO:0000313" key="6">
    <source>
        <dbReference type="Proteomes" id="UP000193642"/>
    </source>
</evidence>
<dbReference type="GO" id="GO:0005375">
    <property type="term" value="F:copper ion transmembrane transporter activity"/>
    <property type="evidence" value="ECO:0007669"/>
    <property type="project" value="UniProtKB-UniRule"/>
</dbReference>
<comment type="caution">
    <text evidence="5">The sequence shown here is derived from an EMBL/GenBank/DDBJ whole genome shotgun (WGS) entry which is preliminary data.</text>
</comment>
<keyword evidence="4" id="KW-0186">Copper</keyword>
<dbReference type="OrthoDB" id="161814at2759"/>
<keyword evidence="4" id="KW-0187">Copper transport</keyword>
<keyword evidence="2 4" id="KW-1133">Transmembrane helix</keyword>
<evidence type="ECO:0000313" key="5">
    <source>
        <dbReference type="EMBL" id="ORY43478.1"/>
    </source>
</evidence>
<comment type="similarity">
    <text evidence="4">Belongs to the copper transporter (Ctr) (TC 1.A.56) family. SLC31A subfamily.</text>
</comment>
<dbReference type="AlphaFoldDB" id="A0A1Y2C8X7"/>
<keyword evidence="1 4" id="KW-0812">Transmembrane</keyword>
<evidence type="ECO:0000256" key="2">
    <source>
        <dbReference type="ARBA" id="ARBA00022989"/>
    </source>
</evidence>
<evidence type="ECO:0000256" key="3">
    <source>
        <dbReference type="ARBA" id="ARBA00023136"/>
    </source>
</evidence>
<sequence>MAHDHSMHDHSMHTASTASTVAAAASTGSHAAMSHSMAMTFSWSFETTILLTSLKTTGPTSMFFLCAIMFALSFGHEYLQYTRSLLESRYAQTIDHSTSGSDSDDAHLLPASNNLLLASLAKLASPSGAGKQTPEQLHFARTVYHVVSSFTSLVIMTVFMTLNMWLVLAILGGTGTGFYMFQRTINNKNTSKGGLQCH</sequence>
<dbReference type="Proteomes" id="UP000193642">
    <property type="component" value="Unassembled WGS sequence"/>
</dbReference>
<organism evidence="5 6">
    <name type="scientific">Rhizoclosmatium globosum</name>
    <dbReference type="NCBI Taxonomy" id="329046"/>
    <lineage>
        <taxon>Eukaryota</taxon>
        <taxon>Fungi</taxon>
        <taxon>Fungi incertae sedis</taxon>
        <taxon>Chytridiomycota</taxon>
        <taxon>Chytridiomycota incertae sedis</taxon>
        <taxon>Chytridiomycetes</taxon>
        <taxon>Chytridiales</taxon>
        <taxon>Chytriomycetaceae</taxon>
        <taxon>Rhizoclosmatium</taxon>
    </lineage>
</organism>
<evidence type="ECO:0000256" key="4">
    <source>
        <dbReference type="RuleBase" id="RU367022"/>
    </source>
</evidence>
<evidence type="ECO:0000256" key="1">
    <source>
        <dbReference type="ARBA" id="ARBA00022692"/>
    </source>
</evidence>
<feature type="transmembrane region" description="Helical" evidence="4">
    <location>
        <begin position="165"/>
        <end position="182"/>
    </location>
</feature>
<keyword evidence="6" id="KW-1185">Reference proteome</keyword>
<protein>
    <recommendedName>
        <fullName evidence="4">Copper transport protein</fullName>
    </recommendedName>
</protein>
<dbReference type="PANTHER" id="PTHR12483:SF115">
    <property type="entry name" value="COPPER TRANSPORT PROTEIN"/>
    <property type="match status" value="1"/>
</dbReference>
<accession>A0A1Y2C8X7</accession>
<keyword evidence="4" id="KW-0406">Ion transport</keyword>
<feature type="transmembrane region" description="Helical" evidence="4">
    <location>
        <begin position="60"/>
        <end position="79"/>
    </location>
</feature>
<keyword evidence="3 4" id="KW-0472">Membrane</keyword>
<dbReference type="GO" id="GO:0016020">
    <property type="term" value="C:membrane"/>
    <property type="evidence" value="ECO:0007669"/>
    <property type="project" value="UniProtKB-SubCell"/>
</dbReference>
<keyword evidence="4" id="KW-0813">Transport</keyword>
<dbReference type="EMBL" id="MCGO01000025">
    <property type="protein sequence ID" value="ORY43478.1"/>
    <property type="molecule type" value="Genomic_DNA"/>
</dbReference>
<proteinExistence type="inferred from homology"/>
<reference evidence="5 6" key="1">
    <citation type="submission" date="2016-07" db="EMBL/GenBank/DDBJ databases">
        <title>Pervasive Adenine N6-methylation of Active Genes in Fungi.</title>
        <authorList>
            <consortium name="DOE Joint Genome Institute"/>
            <person name="Mondo S.J."/>
            <person name="Dannebaum R.O."/>
            <person name="Kuo R.C."/>
            <person name="Labutti K."/>
            <person name="Haridas S."/>
            <person name="Kuo A."/>
            <person name="Salamov A."/>
            <person name="Ahrendt S.R."/>
            <person name="Lipzen A."/>
            <person name="Sullivan W."/>
            <person name="Andreopoulos W.B."/>
            <person name="Clum A."/>
            <person name="Lindquist E."/>
            <person name="Daum C."/>
            <person name="Ramamoorthy G.K."/>
            <person name="Gryganskyi A."/>
            <person name="Culley D."/>
            <person name="Magnuson J.K."/>
            <person name="James T.Y."/>
            <person name="O'Malley M.A."/>
            <person name="Stajich J.E."/>
            <person name="Spatafora J.W."/>
            <person name="Visel A."/>
            <person name="Grigoriev I.V."/>
        </authorList>
    </citation>
    <scope>NUCLEOTIDE SEQUENCE [LARGE SCALE GENOMIC DNA]</scope>
    <source>
        <strain evidence="5 6">JEL800</strain>
    </source>
</reference>
<comment type="subcellular location">
    <subcellularLocation>
        <location evidence="4">Membrane</location>
        <topology evidence="4">Multi-pass membrane protein</topology>
    </subcellularLocation>
</comment>
<dbReference type="STRING" id="329046.A0A1Y2C8X7"/>